<keyword evidence="4" id="KW-0732">Signal</keyword>
<comment type="catalytic activity">
    <reaction evidence="1">
        <text>Hydrolysis of (1-&gt;4)-beta-D-glucosidic linkages in cellulose and cellotetraose, releasing cellobiose from the non-reducing ends of the chains.</text>
        <dbReference type="EC" id="3.2.1.91"/>
    </reaction>
</comment>
<evidence type="ECO:0000256" key="9">
    <source>
        <dbReference type="ARBA" id="ARBA00023326"/>
    </source>
</evidence>
<gene>
    <name evidence="10" type="ORF">FPAR1323_LOCUS2838</name>
</gene>
<evidence type="ECO:0000256" key="5">
    <source>
        <dbReference type="ARBA" id="ARBA00022801"/>
    </source>
</evidence>
<dbReference type="EMBL" id="HBGT01005184">
    <property type="protein sequence ID" value="CAD9390653.1"/>
    <property type="molecule type" value="Transcribed_RNA"/>
</dbReference>
<dbReference type="GO" id="GO:0016162">
    <property type="term" value="F:cellulose 1,4-beta-cellobiosidase activity"/>
    <property type="evidence" value="ECO:0007669"/>
    <property type="project" value="UniProtKB-EC"/>
</dbReference>
<evidence type="ECO:0000256" key="8">
    <source>
        <dbReference type="ARBA" id="ARBA00023295"/>
    </source>
</evidence>
<evidence type="ECO:0000256" key="7">
    <source>
        <dbReference type="ARBA" id="ARBA00023277"/>
    </source>
</evidence>
<keyword evidence="9" id="KW-0624">Polysaccharide degradation</keyword>
<comment type="similarity">
    <text evidence="2">Belongs to the glycosyl hydrolase 7 (cellulase C) family.</text>
</comment>
<accession>A0A7S2B9T9</accession>
<dbReference type="InterPro" id="IPR037019">
    <property type="entry name" value="Glyco_hydro_7_sf"/>
</dbReference>
<keyword evidence="6" id="KW-0136">Cellulose degradation</keyword>
<dbReference type="EC" id="3.2.1.91" evidence="3"/>
<dbReference type="PANTHER" id="PTHR33753">
    <property type="entry name" value="1,4-BETA-D-GLUCAN CELLOBIOHYDROLASE B"/>
    <property type="match status" value="1"/>
</dbReference>
<dbReference type="InterPro" id="IPR001722">
    <property type="entry name" value="Glyco_hydro_7"/>
</dbReference>
<dbReference type="AlphaFoldDB" id="A0A7S2B9T9"/>
<evidence type="ECO:0000313" key="10">
    <source>
        <dbReference type="EMBL" id="CAD9390653.1"/>
    </source>
</evidence>
<proteinExistence type="inferred from homology"/>
<dbReference type="Pfam" id="PF00840">
    <property type="entry name" value="Glyco_hydro_7"/>
    <property type="match status" value="1"/>
</dbReference>
<keyword evidence="7" id="KW-0119">Carbohydrate metabolism</keyword>
<dbReference type="FunFam" id="2.70.100.10:FF:000001">
    <property type="entry name" value="Glucanase"/>
    <property type="match status" value="1"/>
</dbReference>
<dbReference type="Gene3D" id="2.70.100.10">
    <property type="entry name" value="Glycoside hydrolase, family 7, domain"/>
    <property type="match status" value="1"/>
</dbReference>
<dbReference type="InterPro" id="IPR013320">
    <property type="entry name" value="ConA-like_dom_sf"/>
</dbReference>
<keyword evidence="8" id="KW-0326">Glycosidase</keyword>
<dbReference type="SUPFAM" id="SSF49899">
    <property type="entry name" value="Concanavalin A-like lectins/glucanases"/>
    <property type="match status" value="1"/>
</dbReference>
<dbReference type="PRINTS" id="PR00734">
    <property type="entry name" value="GLHYDRLASE7"/>
</dbReference>
<evidence type="ECO:0000256" key="6">
    <source>
        <dbReference type="ARBA" id="ARBA00023001"/>
    </source>
</evidence>
<evidence type="ECO:0000256" key="1">
    <source>
        <dbReference type="ARBA" id="ARBA00001641"/>
    </source>
</evidence>
<name>A0A7S2B9T9_9STRA</name>
<dbReference type="GO" id="GO:0030245">
    <property type="term" value="P:cellulose catabolic process"/>
    <property type="evidence" value="ECO:0007669"/>
    <property type="project" value="UniProtKB-KW"/>
</dbReference>
<sequence>MKTVAMYALTLSPFAAVGQKVGTLQTEEHPALTMQTCTKHGCTTEDKSVVIDANWRWTEDGKGTNCYDGNLWNDELCPTTQAGAEACGENCTVEGASYESTYGISASGSALKLGFVTSGANTNVGSRSYLLDESTSKYEMFYLKNREFTLDVDVSTLPCGLNGALYFVEMAEDGGLSEFENNNAGAAYGTGYCDAQCPHDIKYMNGEANVIDWVPTSANSGMGHYGSCCTELDIWEANSISHATTPHVCTVEGQTRCEGTDCGDNASGDRYNGVCDKDGCDFAPFRLGNQTYYGPGDEFVLDSTKPFTLVTQFITTDGTDSGDLAEIRRFYVQDGKTIENPTVTVGDNAYDSITDQFCAEQKSVFGDTDDFSAKGGLKAMGEVLDRGLVLVMSIWDDYDVNMLWLDSTYPTDADPSTPGVYRGTCSTDSGVPADVESENPNAYVTYSDIKVGPIGSTTSA</sequence>
<dbReference type="PANTHER" id="PTHR33753:SF2">
    <property type="entry name" value="GLYCOSIDE HYDROLASE FAMILY 7 PROTEIN"/>
    <property type="match status" value="1"/>
</dbReference>
<evidence type="ECO:0000256" key="3">
    <source>
        <dbReference type="ARBA" id="ARBA00012561"/>
    </source>
</evidence>
<dbReference type="CDD" id="cd07999">
    <property type="entry name" value="GH7_CBH_EG"/>
    <property type="match status" value="1"/>
</dbReference>
<evidence type="ECO:0000256" key="4">
    <source>
        <dbReference type="ARBA" id="ARBA00022729"/>
    </source>
</evidence>
<reference evidence="10" key="1">
    <citation type="submission" date="2021-01" db="EMBL/GenBank/DDBJ databases">
        <authorList>
            <person name="Corre E."/>
            <person name="Pelletier E."/>
            <person name="Niang G."/>
            <person name="Scheremetjew M."/>
            <person name="Finn R."/>
            <person name="Kale V."/>
            <person name="Holt S."/>
            <person name="Cochrane G."/>
            <person name="Meng A."/>
            <person name="Brown T."/>
            <person name="Cohen L."/>
        </authorList>
    </citation>
    <scope>NUCLEOTIDE SEQUENCE</scope>
    <source>
        <strain evidence="10">RCC1693</strain>
    </source>
</reference>
<organism evidence="10">
    <name type="scientific">Florenciella parvula</name>
    <dbReference type="NCBI Taxonomy" id="236787"/>
    <lineage>
        <taxon>Eukaryota</taxon>
        <taxon>Sar</taxon>
        <taxon>Stramenopiles</taxon>
        <taxon>Ochrophyta</taxon>
        <taxon>Dictyochophyceae</taxon>
        <taxon>Florenciellales</taxon>
        <taxon>Florenciella</taxon>
    </lineage>
</organism>
<evidence type="ECO:0000256" key="2">
    <source>
        <dbReference type="ARBA" id="ARBA00006044"/>
    </source>
</evidence>
<keyword evidence="5" id="KW-0378">Hydrolase</keyword>
<protein>
    <recommendedName>
        <fullName evidence="3">cellulose 1,4-beta-cellobiosidase (non-reducing end)</fullName>
        <ecNumber evidence="3">3.2.1.91</ecNumber>
    </recommendedName>
</protein>